<proteinExistence type="predicted"/>
<evidence type="ECO:0000313" key="2">
    <source>
        <dbReference type="EMBL" id="CEI39971.1"/>
    </source>
</evidence>
<evidence type="ECO:0000313" key="3">
    <source>
        <dbReference type="Proteomes" id="UP000245910"/>
    </source>
</evidence>
<dbReference type="EMBL" id="LN649232">
    <property type="protein sequence ID" value="CEI39971.1"/>
    <property type="molecule type" value="Genomic_DNA"/>
</dbReference>
<feature type="region of interest" description="Disordered" evidence="1">
    <location>
        <begin position="14"/>
        <end position="47"/>
    </location>
</feature>
<reference evidence="3" key="1">
    <citation type="submission" date="2014-10" db="EMBL/GenBank/DDBJ databases">
        <authorList>
            <person name="King R."/>
        </authorList>
    </citation>
    <scope>NUCLEOTIDE SEQUENCE [LARGE SCALE GENOMIC DNA]</scope>
    <source>
        <strain evidence="3">A3/5</strain>
    </source>
</reference>
<dbReference type="Proteomes" id="UP000245910">
    <property type="component" value="Chromosome IIII"/>
</dbReference>
<accession>A0A2L2SS84</accession>
<dbReference type="AlphaFoldDB" id="A0A2L2SS84"/>
<sequence length="168" mass="19300">MRRHLKAWLEVRKSRSKNEVDPAPQMPCLTSPRPRVLTPSSSKQDLSLPLQSSPLFSKLPTEIRRRILLFAFGDRTVHMDLALEHPFKAKAPALSYDHRHGKLDTLWRDNLDRSRPRIWKWKGCALPGFERFFGVKNMCANQLMTIAAPDGQTFAMGGRIITELLMHV</sequence>
<dbReference type="STRING" id="56646.A0A2L2SS84"/>
<evidence type="ECO:0000256" key="1">
    <source>
        <dbReference type="SAM" id="MobiDB-lite"/>
    </source>
</evidence>
<name>A0A2L2SS84_9HYPO</name>
<organism evidence="2 3">
    <name type="scientific">Fusarium venenatum</name>
    <dbReference type="NCBI Taxonomy" id="56646"/>
    <lineage>
        <taxon>Eukaryota</taxon>
        <taxon>Fungi</taxon>
        <taxon>Dikarya</taxon>
        <taxon>Ascomycota</taxon>
        <taxon>Pezizomycotina</taxon>
        <taxon>Sordariomycetes</taxon>
        <taxon>Hypocreomycetidae</taxon>
        <taxon>Hypocreales</taxon>
        <taxon>Nectriaceae</taxon>
        <taxon>Fusarium</taxon>
    </lineage>
</organism>
<protein>
    <submittedName>
        <fullName evidence="2">Uncharacterized protein</fullName>
    </submittedName>
</protein>
<keyword evidence="3" id="KW-1185">Reference proteome</keyword>